<dbReference type="GO" id="GO:0019843">
    <property type="term" value="F:rRNA binding"/>
    <property type="evidence" value="ECO:0007669"/>
    <property type="project" value="UniProtKB-UniRule"/>
</dbReference>
<accession>A0A0M0BM07</accession>
<dbReference type="FunFam" id="3.40.50.790:FF:000005">
    <property type="entry name" value="50S ribosomal protein L1"/>
    <property type="match status" value="1"/>
</dbReference>
<comment type="function">
    <text evidence="11">Protein L1 is also a translational repressor protein, it controls the translation of its operon by binding to its mRNA.</text>
</comment>
<evidence type="ECO:0000256" key="1">
    <source>
        <dbReference type="ARBA" id="ARBA00010531"/>
    </source>
</evidence>
<evidence type="ECO:0000256" key="7">
    <source>
        <dbReference type="ARBA" id="ARBA00022884"/>
    </source>
</evidence>
<dbReference type="PROSITE" id="PS01199">
    <property type="entry name" value="RIBOSOMAL_L1"/>
    <property type="match status" value="1"/>
</dbReference>
<organism evidence="13 14">
    <name type="scientific">miscellaneous Crenarchaeota group-1 archaeon SG8-32-1</name>
    <dbReference type="NCBI Taxonomy" id="1685124"/>
    <lineage>
        <taxon>Archaea</taxon>
        <taxon>Candidatus Bathyarchaeota</taxon>
        <taxon>MCG-1</taxon>
    </lineage>
</organism>
<dbReference type="HAMAP" id="MF_01318_A">
    <property type="entry name" value="Ribosomal_uL1_A"/>
    <property type="match status" value="1"/>
</dbReference>
<comment type="similarity">
    <text evidence="1 11 12">Belongs to the universal ribosomal protein uL1 family.</text>
</comment>
<keyword evidence="6 11" id="KW-0810">Translation regulation</keyword>
<proteinExistence type="inferred from homology"/>
<dbReference type="GO" id="GO:0006412">
    <property type="term" value="P:translation"/>
    <property type="evidence" value="ECO:0007669"/>
    <property type="project" value="UniProtKB-UniRule"/>
</dbReference>
<dbReference type="NCBIfam" id="NF003244">
    <property type="entry name" value="PRK04203.1"/>
    <property type="match status" value="1"/>
</dbReference>
<protein>
    <recommendedName>
        <fullName evidence="11">Large ribosomal subunit protein uL1</fullName>
    </recommendedName>
</protein>
<dbReference type="InterPro" id="IPR028364">
    <property type="entry name" value="Ribosomal_uL1/biogenesis"/>
</dbReference>
<dbReference type="Gene3D" id="3.30.190.20">
    <property type="match status" value="1"/>
</dbReference>
<dbReference type="PANTHER" id="PTHR36427">
    <property type="entry name" value="54S RIBOSOMAL PROTEIN L1, MITOCHONDRIAL"/>
    <property type="match status" value="1"/>
</dbReference>
<dbReference type="InterPro" id="IPR023673">
    <property type="entry name" value="Ribosomal_uL1_CS"/>
</dbReference>
<evidence type="ECO:0000256" key="9">
    <source>
        <dbReference type="ARBA" id="ARBA00023274"/>
    </source>
</evidence>
<evidence type="ECO:0000313" key="13">
    <source>
        <dbReference type="EMBL" id="KON29583.1"/>
    </source>
</evidence>
<dbReference type="Proteomes" id="UP000037237">
    <property type="component" value="Unassembled WGS sequence"/>
</dbReference>
<dbReference type="GO" id="GO:0000049">
    <property type="term" value="F:tRNA binding"/>
    <property type="evidence" value="ECO:0007669"/>
    <property type="project" value="UniProtKB-KW"/>
</dbReference>
<dbReference type="Pfam" id="PF00687">
    <property type="entry name" value="Ribosomal_L1"/>
    <property type="match status" value="1"/>
</dbReference>
<keyword evidence="3 11" id="KW-0678">Repressor</keyword>
<dbReference type="GO" id="GO:0015934">
    <property type="term" value="C:large ribosomal subunit"/>
    <property type="evidence" value="ECO:0007669"/>
    <property type="project" value="InterPro"/>
</dbReference>
<dbReference type="EMBL" id="LFWU01000151">
    <property type="protein sequence ID" value="KON29583.1"/>
    <property type="molecule type" value="Genomic_DNA"/>
</dbReference>
<comment type="function">
    <text evidence="10">Probably involved in E site tRNA release. Binds directly to 23S rRNA.</text>
</comment>
<sequence>MPLNMKNLLAAVKEVKSKSTERKFSQSIDLAMNLQNVDMKKPEGRIQERIELPHSVGKQIKVCVIATGEMAFKAKNAGASLVIERAALEALVADKKKQKEIAKDYDVFIAEAPLMPLVGKSLGASLGPRGKMPTPVPPNANIEEQIEKHQKIVFVRMRGQPVLQCRIGNEKMDDKEIAENIQTVVRRIEGKLKRGIKNVKSVYLKTSMGSAVKVSM</sequence>
<dbReference type="InterPro" id="IPR023674">
    <property type="entry name" value="Ribosomal_uL1-like"/>
</dbReference>
<comment type="subunit">
    <text evidence="2 11">Part of the 50S ribosomal subunit.</text>
</comment>
<evidence type="ECO:0000256" key="8">
    <source>
        <dbReference type="ARBA" id="ARBA00022980"/>
    </source>
</evidence>
<comment type="function">
    <text evidence="11">Binds directly to 23S rRNA. Probably involved in E site tRNA release.</text>
</comment>
<dbReference type="InterPro" id="IPR016095">
    <property type="entry name" value="Ribosomal_uL1_3-a/b-sand"/>
</dbReference>
<dbReference type="PANTHER" id="PTHR36427:SF3">
    <property type="entry name" value="LARGE RIBOSOMAL SUBUNIT PROTEIN UL1M"/>
    <property type="match status" value="1"/>
</dbReference>
<evidence type="ECO:0000256" key="6">
    <source>
        <dbReference type="ARBA" id="ARBA00022845"/>
    </source>
</evidence>
<dbReference type="InterPro" id="IPR023669">
    <property type="entry name" value="Ribosomal_uL1_arc"/>
</dbReference>
<dbReference type="GO" id="GO:0003735">
    <property type="term" value="F:structural constituent of ribosome"/>
    <property type="evidence" value="ECO:0007669"/>
    <property type="project" value="InterPro"/>
</dbReference>
<keyword evidence="4 11" id="KW-0820">tRNA-binding</keyword>
<name>A0A0M0BM07_9ARCH</name>
<keyword evidence="9 11" id="KW-0687">Ribonucleoprotein</keyword>
<evidence type="ECO:0000256" key="12">
    <source>
        <dbReference type="RuleBase" id="RU000659"/>
    </source>
</evidence>
<keyword evidence="8 11" id="KW-0689">Ribosomal protein</keyword>
<comment type="caution">
    <text evidence="13">The sequence shown here is derived from an EMBL/GenBank/DDBJ whole genome shotgun (WGS) entry which is preliminary data.</text>
</comment>
<dbReference type="GO" id="GO:0006417">
    <property type="term" value="P:regulation of translation"/>
    <property type="evidence" value="ECO:0007669"/>
    <property type="project" value="UniProtKB-KW"/>
</dbReference>
<evidence type="ECO:0000256" key="11">
    <source>
        <dbReference type="HAMAP-Rule" id="MF_01318"/>
    </source>
</evidence>
<reference evidence="13 14" key="1">
    <citation type="submission" date="2015-06" db="EMBL/GenBank/DDBJ databases">
        <title>New insights into the roles of widespread benthic archaea in carbon and nitrogen cycling.</title>
        <authorList>
            <person name="Lazar C.S."/>
            <person name="Baker B.J."/>
            <person name="Seitz K.W."/>
            <person name="Hyde A.S."/>
            <person name="Dick G.J."/>
            <person name="Hinrichs K.-U."/>
            <person name="Teske A.P."/>
        </authorList>
    </citation>
    <scope>NUCLEOTIDE SEQUENCE [LARGE SCALE GENOMIC DNA]</scope>
    <source>
        <strain evidence="13">SG8-32-1</strain>
    </source>
</reference>
<evidence type="ECO:0000256" key="3">
    <source>
        <dbReference type="ARBA" id="ARBA00022491"/>
    </source>
</evidence>
<dbReference type="InterPro" id="IPR002143">
    <property type="entry name" value="Ribosomal_uL1"/>
</dbReference>
<dbReference type="CDD" id="cd00403">
    <property type="entry name" value="Ribosomal_L1"/>
    <property type="match status" value="1"/>
</dbReference>
<gene>
    <name evidence="11" type="primary">rpl1</name>
    <name evidence="13" type="ORF">AC477_05725</name>
</gene>
<dbReference type="PIRSF" id="PIRSF002155">
    <property type="entry name" value="Ribosomal_L1"/>
    <property type="match status" value="1"/>
</dbReference>
<dbReference type="Gene3D" id="3.40.50.790">
    <property type="match status" value="1"/>
</dbReference>
<keyword evidence="7 11" id="KW-0694">RNA-binding</keyword>
<evidence type="ECO:0000256" key="5">
    <source>
        <dbReference type="ARBA" id="ARBA00022730"/>
    </source>
</evidence>
<evidence type="ECO:0000256" key="10">
    <source>
        <dbReference type="ARBA" id="ARBA00045545"/>
    </source>
</evidence>
<keyword evidence="5 11" id="KW-0699">rRNA-binding</keyword>
<evidence type="ECO:0000256" key="2">
    <source>
        <dbReference type="ARBA" id="ARBA00011838"/>
    </source>
</evidence>
<evidence type="ECO:0000256" key="4">
    <source>
        <dbReference type="ARBA" id="ARBA00022555"/>
    </source>
</evidence>
<dbReference type="AlphaFoldDB" id="A0A0M0BM07"/>
<evidence type="ECO:0000313" key="14">
    <source>
        <dbReference type="Proteomes" id="UP000037237"/>
    </source>
</evidence>
<dbReference type="SUPFAM" id="SSF56808">
    <property type="entry name" value="Ribosomal protein L1"/>
    <property type="match status" value="1"/>
</dbReference>
<dbReference type="PATRIC" id="fig|1685124.3.peg.1173"/>